<organism evidence="7 8">
    <name type="scientific">Aspergillus versicolor CBS 583.65</name>
    <dbReference type="NCBI Taxonomy" id="1036611"/>
    <lineage>
        <taxon>Eukaryota</taxon>
        <taxon>Fungi</taxon>
        <taxon>Dikarya</taxon>
        <taxon>Ascomycota</taxon>
        <taxon>Pezizomycotina</taxon>
        <taxon>Eurotiomycetes</taxon>
        <taxon>Eurotiomycetidae</taxon>
        <taxon>Eurotiales</taxon>
        <taxon>Aspergillaceae</taxon>
        <taxon>Aspergillus</taxon>
        <taxon>Aspergillus subgen. Nidulantes</taxon>
    </lineage>
</organism>
<evidence type="ECO:0000313" key="8">
    <source>
        <dbReference type="Proteomes" id="UP000184073"/>
    </source>
</evidence>
<dbReference type="Pfam" id="PF03073">
    <property type="entry name" value="TspO_MBR"/>
    <property type="match status" value="1"/>
</dbReference>
<dbReference type="AlphaFoldDB" id="A0A1L9Q3H6"/>
<dbReference type="PIRSF" id="PIRSF005859">
    <property type="entry name" value="PBR"/>
    <property type="match status" value="1"/>
</dbReference>
<evidence type="ECO:0000256" key="3">
    <source>
        <dbReference type="ARBA" id="ARBA00022692"/>
    </source>
</evidence>
<reference evidence="8" key="1">
    <citation type="journal article" date="2017" name="Genome Biol.">
        <title>Comparative genomics reveals high biological diversity and specific adaptations in the industrially and medically important fungal genus Aspergillus.</title>
        <authorList>
            <person name="de Vries R.P."/>
            <person name="Riley R."/>
            <person name="Wiebenga A."/>
            <person name="Aguilar-Osorio G."/>
            <person name="Amillis S."/>
            <person name="Uchima C.A."/>
            <person name="Anderluh G."/>
            <person name="Asadollahi M."/>
            <person name="Askin M."/>
            <person name="Barry K."/>
            <person name="Battaglia E."/>
            <person name="Bayram O."/>
            <person name="Benocci T."/>
            <person name="Braus-Stromeyer S.A."/>
            <person name="Caldana C."/>
            <person name="Canovas D."/>
            <person name="Cerqueira G.C."/>
            <person name="Chen F."/>
            <person name="Chen W."/>
            <person name="Choi C."/>
            <person name="Clum A."/>
            <person name="Dos Santos R.A."/>
            <person name="Damasio A.R."/>
            <person name="Diallinas G."/>
            <person name="Emri T."/>
            <person name="Fekete E."/>
            <person name="Flipphi M."/>
            <person name="Freyberg S."/>
            <person name="Gallo A."/>
            <person name="Gournas C."/>
            <person name="Habgood R."/>
            <person name="Hainaut M."/>
            <person name="Harispe M.L."/>
            <person name="Henrissat B."/>
            <person name="Hilden K.S."/>
            <person name="Hope R."/>
            <person name="Hossain A."/>
            <person name="Karabika E."/>
            <person name="Karaffa L."/>
            <person name="Karanyi Z."/>
            <person name="Krasevec N."/>
            <person name="Kuo A."/>
            <person name="Kusch H."/>
            <person name="LaButti K."/>
            <person name="Lagendijk E.L."/>
            <person name="Lapidus A."/>
            <person name="Levasseur A."/>
            <person name="Lindquist E."/>
            <person name="Lipzen A."/>
            <person name="Logrieco A.F."/>
            <person name="MacCabe A."/>
            <person name="Maekelae M.R."/>
            <person name="Malavazi I."/>
            <person name="Melin P."/>
            <person name="Meyer V."/>
            <person name="Mielnichuk N."/>
            <person name="Miskei M."/>
            <person name="Molnar A.P."/>
            <person name="Mule G."/>
            <person name="Ngan C.Y."/>
            <person name="Orejas M."/>
            <person name="Orosz E."/>
            <person name="Ouedraogo J.P."/>
            <person name="Overkamp K.M."/>
            <person name="Park H.-S."/>
            <person name="Perrone G."/>
            <person name="Piumi F."/>
            <person name="Punt P.J."/>
            <person name="Ram A.F."/>
            <person name="Ramon A."/>
            <person name="Rauscher S."/>
            <person name="Record E."/>
            <person name="Riano-Pachon D.M."/>
            <person name="Robert V."/>
            <person name="Roehrig J."/>
            <person name="Ruller R."/>
            <person name="Salamov A."/>
            <person name="Salih N.S."/>
            <person name="Samson R.A."/>
            <person name="Sandor E."/>
            <person name="Sanguinetti M."/>
            <person name="Schuetze T."/>
            <person name="Sepcic K."/>
            <person name="Shelest E."/>
            <person name="Sherlock G."/>
            <person name="Sophianopoulou V."/>
            <person name="Squina F.M."/>
            <person name="Sun H."/>
            <person name="Susca A."/>
            <person name="Todd R.B."/>
            <person name="Tsang A."/>
            <person name="Unkles S.E."/>
            <person name="van de Wiele N."/>
            <person name="van Rossen-Uffink D."/>
            <person name="Oliveira J.V."/>
            <person name="Vesth T.C."/>
            <person name="Visser J."/>
            <person name="Yu J.-H."/>
            <person name="Zhou M."/>
            <person name="Andersen M.R."/>
            <person name="Archer D.B."/>
            <person name="Baker S.E."/>
            <person name="Benoit I."/>
            <person name="Brakhage A.A."/>
            <person name="Braus G.H."/>
            <person name="Fischer R."/>
            <person name="Frisvad J.C."/>
            <person name="Goldman G.H."/>
            <person name="Houbraken J."/>
            <person name="Oakley B."/>
            <person name="Pocsi I."/>
            <person name="Scazzocchio C."/>
            <person name="Seiboth B."/>
            <person name="vanKuyk P.A."/>
            <person name="Wortman J."/>
            <person name="Dyer P.S."/>
            <person name="Grigoriev I.V."/>
        </authorList>
    </citation>
    <scope>NUCLEOTIDE SEQUENCE [LARGE SCALE GENOMIC DNA]</scope>
    <source>
        <strain evidence="8">CBS 583.65</strain>
    </source>
</reference>
<evidence type="ECO:0000256" key="1">
    <source>
        <dbReference type="ARBA" id="ARBA00004141"/>
    </source>
</evidence>
<evidence type="ECO:0008006" key="9">
    <source>
        <dbReference type="Google" id="ProtNLM"/>
    </source>
</evidence>
<dbReference type="GO" id="GO:0033013">
    <property type="term" value="P:tetrapyrrole metabolic process"/>
    <property type="evidence" value="ECO:0007669"/>
    <property type="project" value="UniProtKB-ARBA"/>
</dbReference>
<evidence type="ECO:0000256" key="4">
    <source>
        <dbReference type="ARBA" id="ARBA00022989"/>
    </source>
</evidence>
<evidence type="ECO:0000256" key="6">
    <source>
        <dbReference type="SAM" id="Phobius"/>
    </source>
</evidence>
<keyword evidence="3 6" id="KW-0812">Transmembrane</keyword>
<dbReference type="OrthoDB" id="8841220at2759"/>
<evidence type="ECO:0000256" key="2">
    <source>
        <dbReference type="ARBA" id="ARBA00007524"/>
    </source>
</evidence>
<protein>
    <recommendedName>
        <fullName evidence="9">TspO/MBR-related protein</fullName>
    </recommendedName>
</protein>
<dbReference type="Gene3D" id="1.20.1260.100">
    <property type="entry name" value="TspO/MBR protein"/>
    <property type="match status" value="1"/>
</dbReference>
<gene>
    <name evidence="7" type="ORF">ASPVEDRAFT_179587</name>
</gene>
<sequence>MPWSIALPQAIFESPLLSTLTPVATGSAVGYLVNRHGTKPKYASLEQPPFSPPAWLFPPVWTLLYGITGYAAHHATRTTLDPERATGQTLYTVQLVLNHFWMPLFFGLRKPALAAGDILLLGGTVAALMRNWWESDRVAFWLFVPYAGWLGYATYLNFGVGILNGWRVPELEEKGKGREE</sequence>
<dbReference type="PANTHER" id="PTHR10057:SF0">
    <property type="entry name" value="TRANSLOCATOR PROTEIN"/>
    <property type="match status" value="1"/>
</dbReference>
<keyword evidence="5 6" id="KW-0472">Membrane</keyword>
<dbReference type="GeneID" id="63724352"/>
<dbReference type="CDD" id="cd15904">
    <property type="entry name" value="TSPO_MBR"/>
    <property type="match status" value="1"/>
</dbReference>
<dbReference type="Proteomes" id="UP000184073">
    <property type="component" value="Unassembled WGS sequence"/>
</dbReference>
<name>A0A1L9Q3H6_ASPVE</name>
<dbReference type="GO" id="GO:0005741">
    <property type="term" value="C:mitochondrial outer membrane"/>
    <property type="evidence" value="ECO:0007669"/>
    <property type="project" value="TreeGrafter"/>
</dbReference>
<comment type="subcellular location">
    <subcellularLocation>
        <location evidence="1">Membrane</location>
        <topology evidence="1">Multi-pass membrane protein</topology>
    </subcellularLocation>
</comment>
<dbReference type="PANTHER" id="PTHR10057">
    <property type="entry name" value="PERIPHERAL-TYPE BENZODIAZEPINE RECEPTOR"/>
    <property type="match status" value="1"/>
</dbReference>
<dbReference type="RefSeq" id="XP_040674072.1">
    <property type="nucleotide sequence ID" value="XM_040808841.1"/>
</dbReference>
<comment type="similarity">
    <text evidence="2">Belongs to the TspO/BZRP family.</text>
</comment>
<dbReference type="EMBL" id="KV878139">
    <property type="protein sequence ID" value="OJJ08310.1"/>
    <property type="molecule type" value="Genomic_DNA"/>
</dbReference>
<proteinExistence type="inferred from homology"/>
<dbReference type="VEuPathDB" id="FungiDB:ASPVEDRAFT_179587"/>
<keyword evidence="8" id="KW-1185">Reference proteome</keyword>
<feature type="transmembrane region" description="Helical" evidence="6">
    <location>
        <begin position="112"/>
        <end position="133"/>
    </location>
</feature>
<accession>A0A1L9Q3H6</accession>
<dbReference type="InterPro" id="IPR004307">
    <property type="entry name" value="TspO_MBR"/>
</dbReference>
<keyword evidence="4 6" id="KW-1133">Transmembrane helix</keyword>
<evidence type="ECO:0000313" key="7">
    <source>
        <dbReference type="EMBL" id="OJJ08310.1"/>
    </source>
</evidence>
<dbReference type="FunFam" id="1.20.1260.100:FF:000001">
    <property type="entry name" value="translocator protein 2"/>
    <property type="match status" value="1"/>
</dbReference>
<dbReference type="InterPro" id="IPR038330">
    <property type="entry name" value="TspO/MBR-related_sf"/>
</dbReference>
<evidence type="ECO:0000256" key="5">
    <source>
        <dbReference type="ARBA" id="ARBA00023136"/>
    </source>
</evidence>
<dbReference type="STRING" id="1036611.A0A1L9Q3H6"/>
<feature type="transmembrane region" description="Helical" evidence="6">
    <location>
        <begin position="139"/>
        <end position="166"/>
    </location>
</feature>